<protein>
    <submittedName>
        <fullName evidence="1">Uncharacterized protein</fullName>
    </submittedName>
</protein>
<keyword evidence="2" id="KW-1185">Reference proteome</keyword>
<gene>
    <name evidence="1" type="ORF">JAAARDRAFT_33225</name>
</gene>
<accession>A0A067PY68</accession>
<dbReference type="Proteomes" id="UP000027265">
    <property type="component" value="Unassembled WGS sequence"/>
</dbReference>
<sequence length="118" mass="12978">MASWAERMRFRVNDARKPAAFPLSTSFSAQHSEIGFVLIFVALVYDVDCWSDASWDGELVMMQWVSVAVLVKILPVDVIRVGRVALGLIFKKAGVKSSRRGSTRLTTSTGSMILSSVP</sequence>
<name>A0A067PY68_9AGAM</name>
<dbReference type="AlphaFoldDB" id="A0A067PY68"/>
<reference evidence="2" key="1">
    <citation type="journal article" date="2014" name="Proc. Natl. Acad. Sci. U.S.A.">
        <title>Extensive sampling of basidiomycete genomes demonstrates inadequacy of the white-rot/brown-rot paradigm for wood decay fungi.</title>
        <authorList>
            <person name="Riley R."/>
            <person name="Salamov A.A."/>
            <person name="Brown D.W."/>
            <person name="Nagy L.G."/>
            <person name="Floudas D."/>
            <person name="Held B.W."/>
            <person name="Levasseur A."/>
            <person name="Lombard V."/>
            <person name="Morin E."/>
            <person name="Otillar R."/>
            <person name="Lindquist E.A."/>
            <person name="Sun H."/>
            <person name="LaButti K.M."/>
            <person name="Schmutz J."/>
            <person name="Jabbour D."/>
            <person name="Luo H."/>
            <person name="Baker S.E."/>
            <person name="Pisabarro A.G."/>
            <person name="Walton J.D."/>
            <person name="Blanchette R.A."/>
            <person name="Henrissat B."/>
            <person name="Martin F."/>
            <person name="Cullen D."/>
            <person name="Hibbett D.S."/>
            <person name="Grigoriev I.V."/>
        </authorList>
    </citation>
    <scope>NUCLEOTIDE SEQUENCE [LARGE SCALE GENOMIC DNA]</scope>
    <source>
        <strain evidence="2">MUCL 33604</strain>
    </source>
</reference>
<organism evidence="1 2">
    <name type="scientific">Jaapia argillacea MUCL 33604</name>
    <dbReference type="NCBI Taxonomy" id="933084"/>
    <lineage>
        <taxon>Eukaryota</taxon>
        <taxon>Fungi</taxon>
        <taxon>Dikarya</taxon>
        <taxon>Basidiomycota</taxon>
        <taxon>Agaricomycotina</taxon>
        <taxon>Agaricomycetes</taxon>
        <taxon>Agaricomycetidae</taxon>
        <taxon>Jaapiales</taxon>
        <taxon>Jaapiaceae</taxon>
        <taxon>Jaapia</taxon>
    </lineage>
</organism>
<dbReference type="HOGENOM" id="CLU_2073509_0_0_1"/>
<proteinExistence type="predicted"/>
<dbReference type="EMBL" id="KL197715">
    <property type="protein sequence ID" value="KDQ59654.1"/>
    <property type="molecule type" value="Genomic_DNA"/>
</dbReference>
<evidence type="ECO:0000313" key="1">
    <source>
        <dbReference type="EMBL" id="KDQ59654.1"/>
    </source>
</evidence>
<dbReference type="InParanoid" id="A0A067PY68"/>
<evidence type="ECO:0000313" key="2">
    <source>
        <dbReference type="Proteomes" id="UP000027265"/>
    </source>
</evidence>